<keyword evidence="1" id="KW-1133">Transmembrane helix</keyword>
<dbReference type="EMBL" id="DWVY01000052">
    <property type="protein sequence ID" value="HJC75335.1"/>
    <property type="molecule type" value="Genomic_DNA"/>
</dbReference>
<dbReference type="InterPro" id="IPR046510">
    <property type="entry name" value="DUF6688_N"/>
</dbReference>
<feature type="domain" description="DUF6688" evidence="3">
    <location>
        <begin position="309"/>
        <end position="419"/>
    </location>
</feature>
<dbReference type="InterPro" id="IPR056491">
    <property type="entry name" value="DUF6688_C"/>
</dbReference>
<organism evidence="4 5">
    <name type="scientific">Candidatus Mediterraneibacter faecavium</name>
    <dbReference type="NCBI Taxonomy" id="2838668"/>
    <lineage>
        <taxon>Bacteria</taxon>
        <taxon>Bacillati</taxon>
        <taxon>Bacillota</taxon>
        <taxon>Clostridia</taxon>
        <taxon>Lachnospirales</taxon>
        <taxon>Lachnospiraceae</taxon>
        <taxon>Mediterraneibacter</taxon>
    </lineage>
</organism>
<feature type="transmembrane region" description="Helical" evidence="1">
    <location>
        <begin position="20"/>
        <end position="44"/>
    </location>
</feature>
<feature type="transmembrane region" description="Helical" evidence="1">
    <location>
        <begin position="133"/>
        <end position="155"/>
    </location>
</feature>
<comment type="caution">
    <text evidence="4">The sequence shown here is derived from an EMBL/GenBank/DDBJ whole genome shotgun (WGS) entry which is preliminary data.</text>
</comment>
<accession>A0A9D2QCA8</accession>
<feature type="domain" description="DUF6688" evidence="2">
    <location>
        <begin position="57"/>
        <end position="306"/>
    </location>
</feature>
<feature type="transmembrane region" description="Helical" evidence="1">
    <location>
        <begin position="255"/>
        <end position="278"/>
    </location>
</feature>
<keyword evidence="1" id="KW-0472">Membrane</keyword>
<keyword evidence="1" id="KW-0812">Transmembrane</keyword>
<evidence type="ECO:0000313" key="5">
    <source>
        <dbReference type="Proteomes" id="UP000823902"/>
    </source>
</evidence>
<reference evidence="4" key="1">
    <citation type="journal article" date="2021" name="PeerJ">
        <title>Extensive microbial diversity within the chicken gut microbiome revealed by metagenomics and culture.</title>
        <authorList>
            <person name="Gilroy R."/>
            <person name="Ravi A."/>
            <person name="Getino M."/>
            <person name="Pursley I."/>
            <person name="Horton D.L."/>
            <person name="Alikhan N.F."/>
            <person name="Baker D."/>
            <person name="Gharbi K."/>
            <person name="Hall N."/>
            <person name="Watson M."/>
            <person name="Adriaenssens E.M."/>
            <person name="Foster-Nyarko E."/>
            <person name="Jarju S."/>
            <person name="Secka A."/>
            <person name="Antonio M."/>
            <person name="Oren A."/>
            <person name="Chaudhuri R.R."/>
            <person name="La Ragione R."/>
            <person name="Hildebrand F."/>
            <person name="Pallen M.J."/>
        </authorList>
    </citation>
    <scope>NUCLEOTIDE SEQUENCE</scope>
    <source>
        <strain evidence="4">CHK196-7946</strain>
    </source>
</reference>
<evidence type="ECO:0000256" key="1">
    <source>
        <dbReference type="SAM" id="Phobius"/>
    </source>
</evidence>
<feature type="transmembrane region" description="Helical" evidence="1">
    <location>
        <begin position="196"/>
        <end position="214"/>
    </location>
</feature>
<protein>
    <submittedName>
        <fullName evidence="4">Uncharacterized protein</fullName>
    </submittedName>
</protein>
<sequence>MRDLCIDGREGMSAIMNEKLLKHSILLSAAVSVILGAAAAFLFLGEGDSFMEGVIVCLMIGIFAIYPFILTLINFAAIFCGCTDPRLIRKGRHFEWITLVLGVLYSLLLLAFTDFTFSDWTVTLHNAQKHTPIWTEGALTVLIFAAVGILGYLFLSCSRISKVPPLITVLEIAAMYLGMLQCILWVIQIIRLEAVYLYLCLFPLNCILIGIKVIRQKMIEWGKTQCEEVKKDGSVNRFRNRYLDWMNRHLERSSVWPVAAFLLMWPLLGIIICVLLLFGQRPDSAVRAWTETSDWNLSQKIAPQNIYYDEHYLCTVAAGGHRKVVKPIRMGVRHGHPVIVNRQLCVANAFEQIMEERVPRLHKRIRNIYDKYGFPVAKMIRSPYIADGIYILMKPLEWFFLIVIYMTDVKPENRIAVQYFPKRTA</sequence>
<reference evidence="4" key="2">
    <citation type="submission" date="2021-04" db="EMBL/GenBank/DDBJ databases">
        <authorList>
            <person name="Gilroy R."/>
        </authorList>
    </citation>
    <scope>NUCLEOTIDE SEQUENCE</scope>
    <source>
        <strain evidence="4">CHK196-7946</strain>
    </source>
</reference>
<feature type="transmembrane region" description="Helical" evidence="1">
    <location>
        <begin position="50"/>
        <end position="82"/>
    </location>
</feature>
<gene>
    <name evidence="4" type="ORF">H9697_10400</name>
</gene>
<evidence type="ECO:0000259" key="3">
    <source>
        <dbReference type="Pfam" id="PF23543"/>
    </source>
</evidence>
<feature type="transmembrane region" description="Helical" evidence="1">
    <location>
        <begin position="167"/>
        <end position="190"/>
    </location>
</feature>
<name>A0A9D2QCA8_9FIRM</name>
<dbReference type="AlphaFoldDB" id="A0A9D2QCA8"/>
<dbReference type="Pfam" id="PF23543">
    <property type="entry name" value="DUF6688_C"/>
    <property type="match status" value="1"/>
</dbReference>
<proteinExistence type="predicted"/>
<dbReference type="Pfam" id="PF20394">
    <property type="entry name" value="DUF6688"/>
    <property type="match status" value="1"/>
</dbReference>
<dbReference type="Proteomes" id="UP000823902">
    <property type="component" value="Unassembled WGS sequence"/>
</dbReference>
<feature type="transmembrane region" description="Helical" evidence="1">
    <location>
        <begin position="94"/>
        <end position="113"/>
    </location>
</feature>
<evidence type="ECO:0000259" key="2">
    <source>
        <dbReference type="Pfam" id="PF20394"/>
    </source>
</evidence>
<evidence type="ECO:0000313" key="4">
    <source>
        <dbReference type="EMBL" id="HJC75335.1"/>
    </source>
</evidence>